<evidence type="ECO:0000313" key="2">
    <source>
        <dbReference type="EMBL" id="WLQ34663.1"/>
    </source>
</evidence>
<protein>
    <submittedName>
        <fullName evidence="2">Uncharacterized protein</fullName>
    </submittedName>
</protein>
<name>A0ABY9HKX0_9ACTN</name>
<dbReference type="RefSeq" id="WP_306055018.1">
    <property type="nucleotide sequence ID" value="NZ_CP120997.1"/>
</dbReference>
<evidence type="ECO:0000256" key="1">
    <source>
        <dbReference type="SAM" id="MobiDB-lite"/>
    </source>
</evidence>
<dbReference type="Proteomes" id="UP001239522">
    <property type="component" value="Chromosome"/>
</dbReference>
<reference evidence="2 3" key="1">
    <citation type="submission" date="2023-03" db="EMBL/GenBank/DDBJ databases">
        <title>Isolation and description of six Streptomyces strains from soil environments, able to metabolize different microbial glucans.</title>
        <authorList>
            <person name="Widen T."/>
            <person name="Larsbrink J."/>
        </authorList>
    </citation>
    <scope>NUCLEOTIDE SEQUENCE [LARGE SCALE GENOMIC DNA]</scope>
    <source>
        <strain evidence="2 3">Mut1</strain>
    </source>
</reference>
<feature type="region of interest" description="Disordered" evidence="1">
    <location>
        <begin position="71"/>
        <end position="91"/>
    </location>
</feature>
<gene>
    <name evidence="2" type="ORF">P8A18_15010</name>
</gene>
<evidence type="ECO:0000313" key="3">
    <source>
        <dbReference type="Proteomes" id="UP001239522"/>
    </source>
</evidence>
<dbReference type="EMBL" id="CP120997">
    <property type="protein sequence ID" value="WLQ34663.1"/>
    <property type="molecule type" value="Genomic_DNA"/>
</dbReference>
<organism evidence="2 3">
    <name type="scientific">Streptomyces castrisilvae</name>
    <dbReference type="NCBI Taxonomy" id="3033811"/>
    <lineage>
        <taxon>Bacteria</taxon>
        <taxon>Bacillati</taxon>
        <taxon>Actinomycetota</taxon>
        <taxon>Actinomycetes</taxon>
        <taxon>Kitasatosporales</taxon>
        <taxon>Streptomycetaceae</taxon>
        <taxon>Streptomyces</taxon>
    </lineage>
</organism>
<feature type="compositionally biased region" description="Basic and acidic residues" evidence="1">
    <location>
        <begin position="82"/>
        <end position="91"/>
    </location>
</feature>
<keyword evidence="3" id="KW-1185">Reference proteome</keyword>
<proteinExistence type="predicted"/>
<accession>A0ABY9HKX0</accession>
<sequence>MGHFFTVAGETATPISRTRLAAESLLERQRLKAWVIAHPQVLGDSVPVITAEYERWADTDGVPARDRLDVVGLNATGPPHRGRADARNGRP</sequence>